<evidence type="ECO:0000256" key="4">
    <source>
        <dbReference type="ARBA" id="ARBA00022989"/>
    </source>
</evidence>
<dbReference type="EMBL" id="CP093360">
    <property type="protein sequence ID" value="UQS86138.1"/>
    <property type="molecule type" value="Genomic_DNA"/>
</dbReference>
<feature type="domain" description="Threonine/serine exporter-like N-terminal" evidence="8">
    <location>
        <begin position="11"/>
        <end position="244"/>
    </location>
</feature>
<keyword evidence="9" id="KW-0614">Plasmid</keyword>
<dbReference type="GO" id="GO:0015744">
    <property type="term" value="P:succinate transport"/>
    <property type="evidence" value="ECO:0007669"/>
    <property type="project" value="TreeGrafter"/>
</dbReference>
<evidence type="ECO:0000256" key="2">
    <source>
        <dbReference type="ARBA" id="ARBA00022475"/>
    </source>
</evidence>
<evidence type="ECO:0000256" key="1">
    <source>
        <dbReference type="ARBA" id="ARBA00004651"/>
    </source>
</evidence>
<feature type="transmembrane region" description="Helical" evidence="7">
    <location>
        <begin position="224"/>
        <end position="248"/>
    </location>
</feature>
<evidence type="ECO:0000256" key="7">
    <source>
        <dbReference type="SAM" id="Phobius"/>
    </source>
</evidence>
<dbReference type="PANTHER" id="PTHR34390:SF2">
    <property type="entry name" value="SUCCINATE TRANSPORTER SUBUNIT YJJP-RELATED"/>
    <property type="match status" value="1"/>
</dbReference>
<feature type="transmembrane region" description="Helical" evidence="7">
    <location>
        <begin position="140"/>
        <end position="158"/>
    </location>
</feature>
<dbReference type="Pfam" id="PF06738">
    <property type="entry name" value="ThrE"/>
    <property type="match status" value="1"/>
</dbReference>
<dbReference type="Proteomes" id="UP000831181">
    <property type="component" value="Plasmid p1unnamed"/>
</dbReference>
<dbReference type="GO" id="GO:0022857">
    <property type="term" value="F:transmembrane transporter activity"/>
    <property type="evidence" value="ECO:0007669"/>
    <property type="project" value="InterPro"/>
</dbReference>
<dbReference type="AlphaFoldDB" id="A0A976RQV6"/>
<feature type="transmembrane region" description="Helical" evidence="7">
    <location>
        <begin position="165"/>
        <end position="187"/>
    </location>
</feature>
<gene>
    <name evidence="9" type="ORF">MOO44_00400</name>
</gene>
<keyword evidence="4 7" id="KW-1133">Transmembrane helix</keyword>
<proteinExistence type="inferred from homology"/>
<sequence length="255" mass="28346">MRTNDDEIANFCCRLGLTLLESGAEINRVETTVEFIGHKAGLADLQCYAELGVIFVYYERGIKNQIMKIKGHDFNFQKVDEINNLSRQFVENKITYSYLQREYYRIRSKVIDFTLRKKIFAAGLVSVAPLLLFHTNWLNLFFSFFVGILGYLATMVMTGRTKTPYLNVAVGGFVIGLLAMTINLLVSGTNDDMIIFSSLMPIVPGIALTNSFREIMAKNILSGLILGMDATMVAISISGGVIIGKLVVKMLIGGI</sequence>
<evidence type="ECO:0000256" key="6">
    <source>
        <dbReference type="ARBA" id="ARBA00034125"/>
    </source>
</evidence>
<geneLocation type="plasmid" evidence="9 10">
    <name>p1unnamed</name>
</geneLocation>
<dbReference type="KEGG" id="lbe:MOO44_00400"/>
<dbReference type="PANTHER" id="PTHR34390">
    <property type="entry name" value="UPF0442 PROTEIN YJJB-RELATED"/>
    <property type="match status" value="1"/>
</dbReference>
<keyword evidence="5 7" id="KW-0472">Membrane</keyword>
<dbReference type="InterPro" id="IPR050539">
    <property type="entry name" value="ThrE_Dicarb/AminoAcid_Exp"/>
</dbReference>
<protein>
    <submittedName>
        <fullName evidence="9">Threonine/serine exporter family protein</fullName>
    </submittedName>
</protein>
<keyword evidence="2" id="KW-1003">Cell membrane</keyword>
<name>A0A976RQV6_9LACO</name>
<comment type="subcellular location">
    <subcellularLocation>
        <location evidence="1">Cell membrane</location>
        <topology evidence="1">Multi-pass membrane protein</topology>
    </subcellularLocation>
</comment>
<evidence type="ECO:0000256" key="5">
    <source>
        <dbReference type="ARBA" id="ARBA00023136"/>
    </source>
</evidence>
<dbReference type="GO" id="GO:0005886">
    <property type="term" value="C:plasma membrane"/>
    <property type="evidence" value="ECO:0007669"/>
    <property type="project" value="UniProtKB-SubCell"/>
</dbReference>
<keyword evidence="10" id="KW-1185">Reference proteome</keyword>
<feature type="transmembrane region" description="Helical" evidence="7">
    <location>
        <begin position="193"/>
        <end position="212"/>
    </location>
</feature>
<evidence type="ECO:0000313" key="9">
    <source>
        <dbReference type="EMBL" id="UQS86138.1"/>
    </source>
</evidence>
<evidence type="ECO:0000313" key="10">
    <source>
        <dbReference type="Proteomes" id="UP000831181"/>
    </source>
</evidence>
<dbReference type="InterPro" id="IPR010619">
    <property type="entry name" value="ThrE-like_N"/>
</dbReference>
<organism evidence="9 10">
    <name type="scientific">Nicoliella spurrieriana</name>
    <dbReference type="NCBI Taxonomy" id="2925830"/>
    <lineage>
        <taxon>Bacteria</taxon>
        <taxon>Bacillati</taxon>
        <taxon>Bacillota</taxon>
        <taxon>Bacilli</taxon>
        <taxon>Lactobacillales</taxon>
        <taxon>Lactobacillaceae</taxon>
        <taxon>Nicoliella</taxon>
    </lineage>
</organism>
<evidence type="ECO:0000259" key="8">
    <source>
        <dbReference type="Pfam" id="PF06738"/>
    </source>
</evidence>
<accession>A0A976RQV6</accession>
<comment type="similarity">
    <text evidence="6">Belongs to the ThrE exporter (TC 2.A.79) family.</text>
</comment>
<dbReference type="RefSeq" id="WP_260115945.1">
    <property type="nucleotide sequence ID" value="NZ_CP093360.1"/>
</dbReference>
<reference evidence="9" key="1">
    <citation type="journal article" date="2022" name="Int. J. Syst. Evol. Microbiol.">
        <title>Apilactobacillus apisilvae sp. nov., Nicolia spurrieriana gen. nov. sp. nov., Bombilactobacillus folatiphilus sp. nov. and Bombilactobacillus thymidiniphilus sp. nov., four new lactic acid bacterial isolates from stingless bees Tetragonula carbonaria and Austroplebeia australis.</title>
        <authorList>
            <person name="Oliphant S.A."/>
            <person name="Watson-Haigh N.S."/>
            <person name="Sumby K.M."/>
            <person name="Gardner J."/>
            <person name="Groom S."/>
            <person name="Jiranek V."/>
        </authorList>
    </citation>
    <scope>NUCLEOTIDE SEQUENCE</scope>
    <source>
        <strain evidence="9">SGEP1_A5</strain>
    </source>
</reference>
<keyword evidence="3 7" id="KW-0812">Transmembrane</keyword>
<evidence type="ECO:0000256" key="3">
    <source>
        <dbReference type="ARBA" id="ARBA00022692"/>
    </source>
</evidence>
<feature type="transmembrane region" description="Helical" evidence="7">
    <location>
        <begin position="115"/>
        <end position="134"/>
    </location>
</feature>